<dbReference type="OrthoDB" id="1807498at2"/>
<proteinExistence type="predicted"/>
<accession>A0A1G5JX53</accession>
<protein>
    <submittedName>
        <fullName evidence="1">Phage XkdN-like tail assembly chaperone protein, TAC</fullName>
    </submittedName>
</protein>
<dbReference type="RefSeq" id="WP_091545391.1">
    <property type="nucleotide sequence ID" value="NZ_FMUS01000022.1"/>
</dbReference>
<organism evidence="1 2">
    <name type="scientific">Alkaliphilus peptidifermentans DSM 18978</name>
    <dbReference type="NCBI Taxonomy" id="1120976"/>
    <lineage>
        <taxon>Bacteria</taxon>
        <taxon>Bacillati</taxon>
        <taxon>Bacillota</taxon>
        <taxon>Clostridia</taxon>
        <taxon>Peptostreptococcales</taxon>
        <taxon>Natronincolaceae</taxon>
        <taxon>Alkaliphilus</taxon>
    </lineage>
</organism>
<keyword evidence="2" id="KW-1185">Reference proteome</keyword>
<dbReference type="InterPro" id="IPR038559">
    <property type="entry name" value="XkdN-like_sf"/>
</dbReference>
<sequence>MAKKNIKKLTVTDLIKKKEQLKQKEKSTEELYVPSLDSYIIIQKPSRALCMEALSVAQNDSTQDKADLHMVYNCVVEPNLKDIKLQEEFSCVEPMEIVEKIFEAGEIGSISGYCLKMAGYSDSVKAVKDIKN</sequence>
<dbReference type="Proteomes" id="UP000198636">
    <property type="component" value="Unassembled WGS sequence"/>
</dbReference>
<dbReference type="InterPro" id="IPR014986">
    <property type="entry name" value="XkdN-like"/>
</dbReference>
<dbReference type="EMBL" id="FMUS01000022">
    <property type="protein sequence ID" value="SCY93032.1"/>
    <property type="molecule type" value="Genomic_DNA"/>
</dbReference>
<name>A0A1G5JX53_9FIRM</name>
<reference evidence="1 2" key="1">
    <citation type="submission" date="2016-10" db="EMBL/GenBank/DDBJ databases">
        <authorList>
            <person name="de Groot N.N."/>
        </authorList>
    </citation>
    <scope>NUCLEOTIDE SEQUENCE [LARGE SCALE GENOMIC DNA]</scope>
    <source>
        <strain evidence="1 2">DSM 18978</strain>
    </source>
</reference>
<dbReference type="AlphaFoldDB" id="A0A1G5JX53"/>
<evidence type="ECO:0000313" key="2">
    <source>
        <dbReference type="Proteomes" id="UP000198636"/>
    </source>
</evidence>
<dbReference type="STRING" id="1120976.SAMN03080606_03099"/>
<gene>
    <name evidence="1" type="ORF">SAMN03080606_03099</name>
</gene>
<dbReference type="Pfam" id="PF08890">
    <property type="entry name" value="Phage_TAC_5"/>
    <property type="match status" value="1"/>
</dbReference>
<evidence type="ECO:0000313" key="1">
    <source>
        <dbReference type="EMBL" id="SCY93032.1"/>
    </source>
</evidence>
<dbReference type="Gene3D" id="3.30.2220.30">
    <property type="match status" value="1"/>
</dbReference>